<accession>A0ABX2E133</accession>
<protein>
    <submittedName>
        <fullName evidence="4">Cupin domain-containing protein</fullName>
    </submittedName>
</protein>
<comment type="caution">
    <text evidence="4">The sequence shown here is derived from an EMBL/GenBank/DDBJ whole genome shotgun (WGS) entry which is preliminary data.</text>
</comment>
<dbReference type="Pfam" id="PF07883">
    <property type="entry name" value="Cupin_2"/>
    <property type="match status" value="1"/>
</dbReference>
<feature type="signal peptide" evidence="2">
    <location>
        <begin position="1"/>
        <end position="27"/>
    </location>
</feature>
<evidence type="ECO:0000259" key="3">
    <source>
        <dbReference type="Pfam" id="PF07883"/>
    </source>
</evidence>
<dbReference type="InterPro" id="IPR051610">
    <property type="entry name" value="GPI/OXD"/>
</dbReference>
<proteinExistence type="predicted"/>
<keyword evidence="5" id="KW-1185">Reference proteome</keyword>
<keyword evidence="1" id="KW-0479">Metal-binding</keyword>
<name>A0ABX2E133_9FLAO</name>
<feature type="chain" id="PRO_5046796913" evidence="2">
    <location>
        <begin position="28"/>
        <end position="144"/>
    </location>
</feature>
<dbReference type="InterPro" id="IPR014710">
    <property type="entry name" value="RmlC-like_jellyroll"/>
</dbReference>
<evidence type="ECO:0000313" key="5">
    <source>
        <dbReference type="Proteomes" id="UP000805085"/>
    </source>
</evidence>
<dbReference type="EMBL" id="JABRWQ010000001">
    <property type="protein sequence ID" value="NRD21817.1"/>
    <property type="molecule type" value="Genomic_DNA"/>
</dbReference>
<evidence type="ECO:0000313" key="4">
    <source>
        <dbReference type="EMBL" id="NRD21817.1"/>
    </source>
</evidence>
<evidence type="ECO:0000256" key="1">
    <source>
        <dbReference type="ARBA" id="ARBA00022723"/>
    </source>
</evidence>
<gene>
    <name evidence="4" type="ORF">HNV10_01095</name>
</gene>
<dbReference type="Proteomes" id="UP000805085">
    <property type="component" value="Unassembled WGS sequence"/>
</dbReference>
<dbReference type="RefSeq" id="WP_173299486.1">
    <property type="nucleotide sequence ID" value="NZ_JABRWQ010000001.1"/>
</dbReference>
<feature type="domain" description="Cupin type-2" evidence="3">
    <location>
        <begin position="72"/>
        <end position="138"/>
    </location>
</feature>
<dbReference type="InterPro" id="IPR011051">
    <property type="entry name" value="RmlC_Cupin_sf"/>
</dbReference>
<dbReference type="Gene3D" id="2.60.120.10">
    <property type="entry name" value="Jelly Rolls"/>
    <property type="match status" value="1"/>
</dbReference>
<dbReference type="PANTHER" id="PTHR35848">
    <property type="entry name" value="OXALATE-BINDING PROTEIN"/>
    <property type="match status" value="1"/>
</dbReference>
<keyword evidence="2" id="KW-0732">Signal</keyword>
<dbReference type="SUPFAM" id="SSF51182">
    <property type="entry name" value="RmlC-like cupins"/>
    <property type="match status" value="1"/>
</dbReference>
<dbReference type="PANTHER" id="PTHR35848:SF6">
    <property type="entry name" value="CUPIN TYPE-2 DOMAIN-CONTAINING PROTEIN"/>
    <property type="match status" value="1"/>
</dbReference>
<reference evidence="4 5" key="1">
    <citation type="journal article" date="2015" name="Int. J. Syst. Evol. Microbiol.">
        <title>Winogradskyella litoriviva sp. nov., isolated from coastal seawater.</title>
        <authorList>
            <person name="Nedashkovskaya O.I."/>
            <person name="Kukhlevskiy A.D."/>
            <person name="Zhukova N.V."/>
            <person name="Kim S.J."/>
            <person name="Rhee S.K."/>
            <person name="Mikhailov V.V."/>
        </authorList>
    </citation>
    <scope>NUCLEOTIDE SEQUENCE [LARGE SCALE GENOMIC DNA]</scope>
    <source>
        <strain evidence="4 5">KMM6491</strain>
    </source>
</reference>
<sequence>MKNLLQIKTSIVLLLCFSFLLSNNLSAQEKEYTIDDCVNTFNKEEAIPTNVGYQYWFADKDFLDGRTIKMSVVSPGKATHAPHKHPEDEFFYVLEGKAKFYLDGKEVIVQANTSLYCPSNIMHGISNAGETELKYLVIKKYEKK</sequence>
<evidence type="ECO:0000256" key="2">
    <source>
        <dbReference type="SAM" id="SignalP"/>
    </source>
</evidence>
<organism evidence="4 5">
    <name type="scientific">Winogradskyella litoriviva</name>
    <dbReference type="NCBI Taxonomy" id="1220182"/>
    <lineage>
        <taxon>Bacteria</taxon>
        <taxon>Pseudomonadati</taxon>
        <taxon>Bacteroidota</taxon>
        <taxon>Flavobacteriia</taxon>
        <taxon>Flavobacteriales</taxon>
        <taxon>Flavobacteriaceae</taxon>
        <taxon>Winogradskyella</taxon>
    </lineage>
</organism>
<dbReference type="InterPro" id="IPR013096">
    <property type="entry name" value="Cupin_2"/>
</dbReference>